<sequence length="347" mass="40038">RQGGQSLCNKSLPYPLPWDLNEIHRQILRTMLLCSVFNGPVCSPNLNTNPPRRVLEVGCGSGFWSITCYHHFARRGLTSISYTGLDIAPLAPSMDWDEDMDWRFVQHDLRQLPLPFHNEEFDMIMTKDLSMAISETVCKQKIIDEYLRILKVGGTWETWDGDHCLRTLLPCSSDENNRRKEEKDRYQTGAYPLTTGTRLEDAQNKYIRDYNSWVSKAMESRSLTITPWAQIRSLLLQETEILYDVDCRRLVIPLSEMLWESKAKATTKSKYPRSNYLTTTETAIRRTALMSFVQIIASLQPVLREASGKNPSEWDHWYDSMIDDLLNNAGTARGECLEVCAAWARKR</sequence>
<organism evidence="2 3">
    <name type="scientific">Oidiodendron maius (strain Zn)</name>
    <dbReference type="NCBI Taxonomy" id="913774"/>
    <lineage>
        <taxon>Eukaryota</taxon>
        <taxon>Fungi</taxon>
        <taxon>Dikarya</taxon>
        <taxon>Ascomycota</taxon>
        <taxon>Pezizomycotina</taxon>
        <taxon>Leotiomycetes</taxon>
        <taxon>Leotiomycetes incertae sedis</taxon>
        <taxon>Myxotrichaceae</taxon>
        <taxon>Oidiodendron</taxon>
    </lineage>
</organism>
<name>A0A0C3GF52_OIDMZ</name>
<gene>
    <name evidence="2" type="ORF">OIDMADRAFT_66364</name>
</gene>
<feature type="non-terminal residue" evidence="2">
    <location>
        <position position="347"/>
    </location>
</feature>
<dbReference type="InterPro" id="IPR029063">
    <property type="entry name" value="SAM-dependent_MTases_sf"/>
</dbReference>
<dbReference type="CDD" id="cd02440">
    <property type="entry name" value="AdoMet_MTases"/>
    <property type="match status" value="1"/>
</dbReference>
<reference evidence="2 3" key="1">
    <citation type="submission" date="2014-04" db="EMBL/GenBank/DDBJ databases">
        <authorList>
            <consortium name="DOE Joint Genome Institute"/>
            <person name="Kuo A."/>
            <person name="Martino E."/>
            <person name="Perotto S."/>
            <person name="Kohler A."/>
            <person name="Nagy L.G."/>
            <person name="Floudas D."/>
            <person name="Copeland A."/>
            <person name="Barry K.W."/>
            <person name="Cichocki N."/>
            <person name="Veneault-Fourrey C."/>
            <person name="LaButti K."/>
            <person name="Lindquist E.A."/>
            <person name="Lipzen A."/>
            <person name="Lundell T."/>
            <person name="Morin E."/>
            <person name="Murat C."/>
            <person name="Sun H."/>
            <person name="Tunlid A."/>
            <person name="Henrissat B."/>
            <person name="Grigoriev I.V."/>
            <person name="Hibbett D.S."/>
            <person name="Martin F."/>
            <person name="Nordberg H.P."/>
            <person name="Cantor M.N."/>
            <person name="Hua S.X."/>
        </authorList>
    </citation>
    <scope>NUCLEOTIDE SEQUENCE [LARGE SCALE GENOMIC DNA]</scope>
    <source>
        <strain evidence="2 3">Zn</strain>
    </source>
</reference>
<feature type="domain" description="Methyltransferase" evidence="1">
    <location>
        <begin position="54"/>
        <end position="154"/>
    </location>
</feature>
<accession>A0A0C3GF52</accession>
<dbReference type="AlphaFoldDB" id="A0A0C3GF52"/>
<evidence type="ECO:0000313" key="2">
    <source>
        <dbReference type="EMBL" id="KIM94750.1"/>
    </source>
</evidence>
<dbReference type="Pfam" id="PF13649">
    <property type="entry name" value="Methyltransf_25"/>
    <property type="match status" value="1"/>
</dbReference>
<evidence type="ECO:0000259" key="1">
    <source>
        <dbReference type="Pfam" id="PF13649"/>
    </source>
</evidence>
<protein>
    <recommendedName>
        <fullName evidence="1">Methyltransferase domain-containing protein</fullName>
    </recommendedName>
</protein>
<dbReference type="PANTHER" id="PTHR43591">
    <property type="entry name" value="METHYLTRANSFERASE"/>
    <property type="match status" value="1"/>
</dbReference>
<dbReference type="Gene3D" id="3.40.50.150">
    <property type="entry name" value="Vaccinia Virus protein VP39"/>
    <property type="match status" value="1"/>
</dbReference>
<keyword evidence="3" id="KW-1185">Reference proteome</keyword>
<dbReference type="HOGENOM" id="CLU_013481_1_1_1"/>
<proteinExistence type="predicted"/>
<dbReference type="InParanoid" id="A0A0C3GF52"/>
<dbReference type="STRING" id="913774.A0A0C3GF52"/>
<dbReference type="InterPro" id="IPR041698">
    <property type="entry name" value="Methyltransf_25"/>
</dbReference>
<feature type="non-terminal residue" evidence="2">
    <location>
        <position position="1"/>
    </location>
</feature>
<dbReference type="PANTHER" id="PTHR43591:SF50">
    <property type="entry name" value="METHYLTRANSFERASE DOMAIN-CONTAINING PROTEIN-RELATED"/>
    <property type="match status" value="1"/>
</dbReference>
<dbReference type="OrthoDB" id="2013972at2759"/>
<dbReference type="SUPFAM" id="SSF53335">
    <property type="entry name" value="S-adenosyl-L-methionine-dependent methyltransferases"/>
    <property type="match status" value="1"/>
</dbReference>
<reference evidence="3" key="2">
    <citation type="submission" date="2015-01" db="EMBL/GenBank/DDBJ databases">
        <title>Evolutionary Origins and Diversification of the Mycorrhizal Mutualists.</title>
        <authorList>
            <consortium name="DOE Joint Genome Institute"/>
            <consortium name="Mycorrhizal Genomics Consortium"/>
            <person name="Kohler A."/>
            <person name="Kuo A."/>
            <person name="Nagy L.G."/>
            <person name="Floudas D."/>
            <person name="Copeland A."/>
            <person name="Barry K.W."/>
            <person name="Cichocki N."/>
            <person name="Veneault-Fourrey C."/>
            <person name="LaButti K."/>
            <person name="Lindquist E.A."/>
            <person name="Lipzen A."/>
            <person name="Lundell T."/>
            <person name="Morin E."/>
            <person name="Murat C."/>
            <person name="Riley R."/>
            <person name="Ohm R."/>
            <person name="Sun H."/>
            <person name="Tunlid A."/>
            <person name="Henrissat B."/>
            <person name="Grigoriev I.V."/>
            <person name="Hibbett D.S."/>
            <person name="Martin F."/>
        </authorList>
    </citation>
    <scope>NUCLEOTIDE SEQUENCE [LARGE SCALE GENOMIC DNA]</scope>
    <source>
        <strain evidence="3">Zn</strain>
    </source>
</reference>
<dbReference type="Proteomes" id="UP000054321">
    <property type="component" value="Unassembled WGS sequence"/>
</dbReference>
<evidence type="ECO:0000313" key="3">
    <source>
        <dbReference type="Proteomes" id="UP000054321"/>
    </source>
</evidence>
<dbReference type="EMBL" id="KN832889">
    <property type="protein sequence ID" value="KIM94750.1"/>
    <property type="molecule type" value="Genomic_DNA"/>
</dbReference>